<comment type="caution">
    <text evidence="4">The sequence shown here is derived from an EMBL/GenBank/DDBJ whole genome shotgun (WGS) entry which is preliminary data.</text>
</comment>
<proteinExistence type="predicted"/>
<reference evidence="4 5" key="1">
    <citation type="journal article" date="2023" name="Sci. Data">
        <title>Genome assembly of the Korean intertidal mud-creeper Batillaria attramentaria.</title>
        <authorList>
            <person name="Patra A.K."/>
            <person name="Ho P.T."/>
            <person name="Jun S."/>
            <person name="Lee S.J."/>
            <person name="Kim Y."/>
            <person name="Won Y.J."/>
        </authorList>
    </citation>
    <scope>NUCLEOTIDE SEQUENCE [LARGE SCALE GENOMIC DNA]</scope>
    <source>
        <strain evidence="4">Wonlab-2016</strain>
    </source>
</reference>
<dbReference type="Proteomes" id="UP001519460">
    <property type="component" value="Unassembled WGS sequence"/>
</dbReference>
<dbReference type="SUPFAM" id="SSF57845">
    <property type="entry name" value="B-box zinc-binding domain"/>
    <property type="match status" value="1"/>
</dbReference>
<gene>
    <name evidence="4" type="ORF">BaRGS_00017036</name>
</gene>
<keyword evidence="1" id="KW-0863">Zinc-finger</keyword>
<keyword evidence="5" id="KW-1185">Reference proteome</keyword>
<keyword evidence="1" id="KW-0862">Zinc</keyword>
<keyword evidence="2" id="KW-0175">Coiled coil</keyword>
<evidence type="ECO:0000313" key="5">
    <source>
        <dbReference type="Proteomes" id="UP001519460"/>
    </source>
</evidence>
<evidence type="ECO:0000256" key="1">
    <source>
        <dbReference type="PROSITE-ProRule" id="PRU00024"/>
    </source>
</evidence>
<sequence>MEDEYCESHLRKRLKFFDQMCDQLVCRDCLLTDHQGHKATKVDNVVPKAKDRISRIKHNVELEIKTNDSKRTEAKSDLANYDLSVQIVREELDKIHQELAECIEELTNETVRELKRLAAQAREKQQNFIRELEKNMRGLYKRERSHVRLWNPCLSISGFELRK</sequence>
<dbReference type="InterPro" id="IPR000315">
    <property type="entry name" value="Znf_B-box"/>
</dbReference>
<dbReference type="Pfam" id="PF00643">
    <property type="entry name" value="zf-B_box"/>
    <property type="match status" value="1"/>
</dbReference>
<evidence type="ECO:0000313" key="4">
    <source>
        <dbReference type="EMBL" id="KAK7491780.1"/>
    </source>
</evidence>
<accession>A0ABD0KX79</accession>
<dbReference type="AlphaFoldDB" id="A0ABD0KX79"/>
<dbReference type="GO" id="GO:0008270">
    <property type="term" value="F:zinc ion binding"/>
    <property type="evidence" value="ECO:0007669"/>
    <property type="project" value="UniProtKB-KW"/>
</dbReference>
<evidence type="ECO:0000259" key="3">
    <source>
        <dbReference type="PROSITE" id="PS50119"/>
    </source>
</evidence>
<dbReference type="EMBL" id="JACVVK020000111">
    <property type="protein sequence ID" value="KAK7491780.1"/>
    <property type="molecule type" value="Genomic_DNA"/>
</dbReference>
<organism evidence="4 5">
    <name type="scientific">Batillaria attramentaria</name>
    <dbReference type="NCBI Taxonomy" id="370345"/>
    <lineage>
        <taxon>Eukaryota</taxon>
        <taxon>Metazoa</taxon>
        <taxon>Spiralia</taxon>
        <taxon>Lophotrochozoa</taxon>
        <taxon>Mollusca</taxon>
        <taxon>Gastropoda</taxon>
        <taxon>Caenogastropoda</taxon>
        <taxon>Sorbeoconcha</taxon>
        <taxon>Cerithioidea</taxon>
        <taxon>Batillariidae</taxon>
        <taxon>Batillaria</taxon>
    </lineage>
</organism>
<dbReference type="SMART" id="SM00336">
    <property type="entry name" value="BBOX"/>
    <property type="match status" value="1"/>
</dbReference>
<dbReference type="PROSITE" id="PS50119">
    <property type="entry name" value="ZF_BBOX"/>
    <property type="match status" value="1"/>
</dbReference>
<feature type="coiled-coil region" evidence="2">
    <location>
        <begin position="85"/>
        <end position="142"/>
    </location>
</feature>
<evidence type="ECO:0000256" key="2">
    <source>
        <dbReference type="SAM" id="Coils"/>
    </source>
</evidence>
<dbReference type="Gene3D" id="3.30.160.60">
    <property type="entry name" value="Classic Zinc Finger"/>
    <property type="match status" value="1"/>
</dbReference>
<name>A0ABD0KX79_9CAEN</name>
<feature type="domain" description="B box-type" evidence="3">
    <location>
        <begin position="1"/>
        <end position="42"/>
    </location>
</feature>
<keyword evidence="1" id="KW-0479">Metal-binding</keyword>
<protein>
    <recommendedName>
        <fullName evidence="3">B box-type domain-containing protein</fullName>
    </recommendedName>
</protein>